<dbReference type="EMBL" id="FOHW01000019">
    <property type="protein sequence ID" value="SET65268.1"/>
    <property type="molecule type" value="Genomic_DNA"/>
</dbReference>
<feature type="compositionally biased region" description="Basic and acidic residues" evidence="1">
    <location>
        <begin position="189"/>
        <end position="200"/>
    </location>
</feature>
<accession>A0A1I0G3R7</accession>
<feature type="region of interest" description="Disordered" evidence="1">
    <location>
        <begin position="181"/>
        <end position="200"/>
    </location>
</feature>
<dbReference type="InterPro" id="IPR010982">
    <property type="entry name" value="Lambda_DNA-bd_dom_sf"/>
</dbReference>
<dbReference type="SUPFAM" id="SSF143880">
    <property type="entry name" value="NE0471 N-terminal domain-like"/>
    <property type="match status" value="1"/>
</dbReference>
<dbReference type="Pfam" id="PF10387">
    <property type="entry name" value="DUF2442"/>
    <property type="match status" value="1"/>
</dbReference>
<evidence type="ECO:0000256" key="1">
    <source>
        <dbReference type="SAM" id="MobiDB-lite"/>
    </source>
</evidence>
<dbReference type="Gene3D" id="3.30.2020.10">
    <property type="entry name" value="NE0471-like N-terminal domain"/>
    <property type="match status" value="1"/>
</dbReference>
<evidence type="ECO:0000313" key="2">
    <source>
        <dbReference type="EMBL" id="SET65268.1"/>
    </source>
</evidence>
<sequence length="200" mass="21283">MGKGPPNRIAGAMETMASMKRPRLKTVEALAHQQLALTFINDMKYVLDLSSDIGAFPGLQPLKDPDIFKQAQIGDDGWTVEWDEADIQIGADTLYLDSKAQAATDENTRIFIGWRARTGLPLAMAAEALGVSTRSITRYTNGSEAAPRTLALACLGWDALQNQSGSGVLLAEKRAAYGVDKGGGVDKAAGIDKEAGEDGE</sequence>
<proteinExistence type="predicted"/>
<name>A0A1I0G3R7_9PSED</name>
<organism evidence="2 3">
    <name type="scientific">Pseudomonas graminis</name>
    <dbReference type="NCBI Taxonomy" id="158627"/>
    <lineage>
        <taxon>Bacteria</taxon>
        <taxon>Pseudomonadati</taxon>
        <taxon>Pseudomonadota</taxon>
        <taxon>Gammaproteobacteria</taxon>
        <taxon>Pseudomonadales</taxon>
        <taxon>Pseudomonadaceae</taxon>
        <taxon>Pseudomonas</taxon>
    </lineage>
</organism>
<dbReference type="Gene3D" id="1.10.260.40">
    <property type="entry name" value="lambda repressor-like DNA-binding domains"/>
    <property type="match status" value="1"/>
</dbReference>
<reference evidence="2 3" key="1">
    <citation type="submission" date="2016-10" db="EMBL/GenBank/DDBJ databases">
        <authorList>
            <person name="de Groot N.N."/>
        </authorList>
    </citation>
    <scope>NUCLEOTIDE SEQUENCE [LARGE SCALE GENOMIC DNA]</scope>
    <source>
        <strain evidence="2 3">DSM 11363</strain>
    </source>
</reference>
<evidence type="ECO:0000313" key="3">
    <source>
        <dbReference type="Proteomes" id="UP000182332"/>
    </source>
</evidence>
<dbReference type="GO" id="GO:0003677">
    <property type="term" value="F:DNA binding"/>
    <property type="evidence" value="ECO:0007669"/>
    <property type="project" value="InterPro"/>
</dbReference>
<dbReference type="InterPro" id="IPR036782">
    <property type="entry name" value="NE0471-like_N"/>
</dbReference>
<dbReference type="Proteomes" id="UP000182332">
    <property type="component" value="Unassembled WGS sequence"/>
</dbReference>
<gene>
    <name evidence="2" type="ORF">SAMN05216197_11938</name>
</gene>
<protein>
    <recommendedName>
        <fullName evidence="4">DUF2442 domain-containing protein</fullName>
    </recommendedName>
</protein>
<dbReference type="InterPro" id="IPR018841">
    <property type="entry name" value="DUF2442"/>
</dbReference>
<dbReference type="SUPFAM" id="SSF47413">
    <property type="entry name" value="lambda repressor-like DNA-binding domains"/>
    <property type="match status" value="1"/>
</dbReference>
<evidence type="ECO:0008006" key="4">
    <source>
        <dbReference type="Google" id="ProtNLM"/>
    </source>
</evidence>
<dbReference type="AlphaFoldDB" id="A0A1I0G3R7"/>